<dbReference type="EMBL" id="FNAO01000014">
    <property type="protein sequence ID" value="SDF15256.1"/>
    <property type="molecule type" value="Genomic_DNA"/>
</dbReference>
<dbReference type="Gene3D" id="3.90.226.10">
    <property type="entry name" value="2-enoyl-CoA Hydratase, Chain A, domain 1"/>
    <property type="match status" value="1"/>
</dbReference>
<name>A0A1G7IRP9_9FLAO</name>
<evidence type="ECO:0000256" key="1">
    <source>
        <dbReference type="SAM" id="SignalP"/>
    </source>
</evidence>
<dbReference type="Proteomes" id="UP000199109">
    <property type="component" value="Unassembled WGS sequence"/>
</dbReference>
<feature type="signal peptide" evidence="1">
    <location>
        <begin position="1"/>
        <end position="20"/>
    </location>
</feature>
<dbReference type="InterPro" id="IPR005151">
    <property type="entry name" value="Tail-specific_protease"/>
</dbReference>
<dbReference type="PROSITE" id="PS51257">
    <property type="entry name" value="PROKAR_LIPOPROTEIN"/>
    <property type="match status" value="1"/>
</dbReference>
<protein>
    <submittedName>
        <fullName evidence="3">C-terminal processing protease CtpA/Prc, contains a PDZ domain</fullName>
    </submittedName>
</protein>
<dbReference type="PANTHER" id="PTHR32060:SF22">
    <property type="entry name" value="CARBOXYL-TERMINAL-PROCESSING PEPTIDASE 3, CHLOROPLASTIC"/>
    <property type="match status" value="1"/>
</dbReference>
<gene>
    <name evidence="3" type="ORF">SAMN05421636_1143</name>
</gene>
<dbReference type="InterPro" id="IPR029045">
    <property type="entry name" value="ClpP/crotonase-like_dom_sf"/>
</dbReference>
<proteinExistence type="predicted"/>
<dbReference type="GO" id="GO:0004175">
    <property type="term" value="F:endopeptidase activity"/>
    <property type="evidence" value="ECO:0007669"/>
    <property type="project" value="TreeGrafter"/>
</dbReference>
<keyword evidence="4" id="KW-1185">Reference proteome</keyword>
<accession>A0A1G7IRP9</accession>
<evidence type="ECO:0000259" key="2">
    <source>
        <dbReference type="SMART" id="SM00245"/>
    </source>
</evidence>
<sequence>MTIKCLFFCSALLISFSGCISQSSNEVNNLDFERKGPDSTMPNKWYKIGNDTVSMDSMQVSSGKYSTLIKSNSEGESFGSILNIIGASPKGQEVRLEGYMKLENVENGNADLFLSISRHGSTLAYSDLKKENVHGTKDWTKYSVSAKLPKRTSQIHVGGGLSGTGSVWFDNFNIYIDGKNISTIKEEKPIQASFETNDKFKNSSGIELKNPDQSEITRLYKICKVWGLLKYNHPDVAKGKFDWDYELFKILPIIDAENFEGKLLDWINSIGNPGPETTRDDYDYGEVKLRSNLDWISNKSLFTEKITQKLDQIKNSAIDGQHFYVGFDPYVGNPIFTNESSYSVFDWNDSGIKLLALFRYWNIINYFFPYRNLIDENWDSVLKRFIPKILNTDDEQSYKITLIELFSKVGDSHISNSINEQGFNDFLGSKILPIEIEFVENKALIADLLGIDKDSSKIREGDVVTSVDNVEIMKLVEQRKKYYPSSNISVQLADMSKDILRTDADKLLLTYENKTGSHSEYLKTIDVSEIAFENHIIPSSMEFGGDIGYINAAQLRKGEIHNLMKSFTEKKGIIVDLRGYPSDAITYPLSDYLMPEPTPFARTTSGNIKPLGEFTFGKEILSVGKTNVNYYKGKVAVLVDHNTISNSEFTAMALRVAPNAKVIGSQTAGADGNVSALVLPGNVRTRFSGIGVYYPDGGETQRKGIIPDIMVNPSILGTIEGKDEILDEALIFIRQPN</sequence>
<dbReference type="Gene3D" id="3.30.750.44">
    <property type="match status" value="1"/>
</dbReference>
<dbReference type="PANTHER" id="PTHR32060">
    <property type="entry name" value="TAIL-SPECIFIC PROTEASE"/>
    <property type="match status" value="1"/>
</dbReference>
<feature type="chain" id="PRO_5011626316" evidence="1">
    <location>
        <begin position="21"/>
        <end position="737"/>
    </location>
</feature>
<keyword evidence="3" id="KW-0378">Hydrolase</keyword>
<dbReference type="SMART" id="SM00245">
    <property type="entry name" value="TSPc"/>
    <property type="match status" value="1"/>
</dbReference>
<dbReference type="Pfam" id="PF03572">
    <property type="entry name" value="Peptidase_S41"/>
    <property type="match status" value="1"/>
</dbReference>
<dbReference type="SUPFAM" id="SSF52096">
    <property type="entry name" value="ClpP/crotonase"/>
    <property type="match status" value="1"/>
</dbReference>
<reference evidence="3 4" key="1">
    <citation type="submission" date="2016-10" db="EMBL/GenBank/DDBJ databases">
        <authorList>
            <person name="de Groot N.N."/>
        </authorList>
    </citation>
    <scope>NUCLEOTIDE SEQUENCE [LARGE SCALE GENOMIC DNA]</scope>
    <source>
        <strain evidence="3 4">DSM 23421</strain>
    </source>
</reference>
<dbReference type="STRING" id="641691.SAMN05421636_1143"/>
<organism evidence="3 4">
    <name type="scientific">Pricia antarctica</name>
    <dbReference type="NCBI Taxonomy" id="641691"/>
    <lineage>
        <taxon>Bacteria</taxon>
        <taxon>Pseudomonadati</taxon>
        <taxon>Bacteroidota</taxon>
        <taxon>Flavobacteriia</taxon>
        <taxon>Flavobacteriales</taxon>
        <taxon>Flavobacteriaceae</taxon>
        <taxon>Pricia</taxon>
    </lineage>
</organism>
<dbReference type="Gene3D" id="2.60.120.260">
    <property type="entry name" value="Galactose-binding domain-like"/>
    <property type="match status" value="1"/>
</dbReference>
<keyword evidence="1" id="KW-0732">Signal</keyword>
<evidence type="ECO:0000313" key="4">
    <source>
        <dbReference type="Proteomes" id="UP000199109"/>
    </source>
</evidence>
<evidence type="ECO:0000313" key="3">
    <source>
        <dbReference type="EMBL" id="SDF15256.1"/>
    </source>
</evidence>
<dbReference type="CDD" id="cd07562">
    <property type="entry name" value="Peptidase_S41_TRI"/>
    <property type="match status" value="1"/>
</dbReference>
<dbReference type="AlphaFoldDB" id="A0A1G7IRP9"/>
<keyword evidence="3" id="KW-0645">Protease</keyword>
<dbReference type="OrthoDB" id="5379939at2"/>
<feature type="domain" description="Tail specific protease" evidence="2">
    <location>
        <begin position="515"/>
        <end position="712"/>
    </location>
</feature>
<dbReference type="GO" id="GO:0006508">
    <property type="term" value="P:proteolysis"/>
    <property type="evidence" value="ECO:0007669"/>
    <property type="project" value="UniProtKB-KW"/>
</dbReference>
<dbReference type="GO" id="GO:0008236">
    <property type="term" value="F:serine-type peptidase activity"/>
    <property type="evidence" value="ECO:0007669"/>
    <property type="project" value="InterPro"/>
</dbReference>
<dbReference type="RefSeq" id="WP_139205175.1">
    <property type="nucleotide sequence ID" value="NZ_FNAO01000014.1"/>
</dbReference>